<evidence type="ECO:0000313" key="3">
    <source>
        <dbReference type="EMBL" id="HDD53674.1"/>
    </source>
</evidence>
<dbReference type="Proteomes" id="UP000885690">
    <property type="component" value="Unassembled WGS sequence"/>
</dbReference>
<evidence type="ECO:0000259" key="2">
    <source>
        <dbReference type="Pfam" id="PF01551"/>
    </source>
</evidence>
<proteinExistence type="predicted"/>
<feature type="non-terminal residue" evidence="3">
    <location>
        <position position="1"/>
    </location>
</feature>
<organism evidence="3">
    <name type="scientific">Thermosulfidibacter takaii</name>
    <dbReference type="NCBI Taxonomy" id="412593"/>
    <lineage>
        <taxon>Bacteria</taxon>
        <taxon>Pseudomonadati</taxon>
        <taxon>Thermosulfidibacterota</taxon>
        <taxon>Thermosulfidibacteria</taxon>
        <taxon>Thermosulfidibacterales</taxon>
        <taxon>Thermosulfidibacteraceae</taxon>
    </lineage>
</organism>
<dbReference type="InterPro" id="IPR011055">
    <property type="entry name" value="Dup_hybrid_motif"/>
</dbReference>
<accession>A0A7C0Y7E6</accession>
<feature type="domain" description="M23ase beta-sheet core" evidence="2">
    <location>
        <begin position="8"/>
        <end position="102"/>
    </location>
</feature>
<reference evidence="3" key="1">
    <citation type="journal article" date="2020" name="mSystems">
        <title>Genome- and Community-Level Interaction Insights into Carbon Utilization and Element Cycling Functions of Hydrothermarchaeota in Hydrothermal Sediment.</title>
        <authorList>
            <person name="Zhou Z."/>
            <person name="Liu Y."/>
            <person name="Xu W."/>
            <person name="Pan J."/>
            <person name="Luo Z.H."/>
            <person name="Li M."/>
        </authorList>
    </citation>
    <scope>NUCLEOTIDE SEQUENCE [LARGE SCALE GENOMIC DNA]</scope>
    <source>
        <strain evidence="3">HyVt-115</strain>
    </source>
</reference>
<dbReference type="AlphaFoldDB" id="A0A7C0Y7E6"/>
<sequence>GKVISHSTHMGYDLASVAHAPVPAANKGQVIYTGFIGIYGTVVILDHGLSLSSLYAHLSRYLVKKGDLVKKGQIIGYTGSTGLAGGDHLHFGVLLSGHPVNPVEWWDRKWLRERIMAVLKPYLQGEKGVQAHSD</sequence>
<dbReference type="CDD" id="cd12797">
    <property type="entry name" value="M23_peptidase"/>
    <property type="match status" value="1"/>
</dbReference>
<dbReference type="Gene3D" id="2.70.70.10">
    <property type="entry name" value="Glucose Permease (Domain IIA)"/>
    <property type="match status" value="1"/>
</dbReference>
<dbReference type="PANTHER" id="PTHR21666">
    <property type="entry name" value="PEPTIDASE-RELATED"/>
    <property type="match status" value="1"/>
</dbReference>
<evidence type="ECO:0000256" key="1">
    <source>
        <dbReference type="ARBA" id="ARBA00022729"/>
    </source>
</evidence>
<keyword evidence="1" id="KW-0732">Signal</keyword>
<gene>
    <name evidence="3" type="ORF">ENF32_06385</name>
</gene>
<dbReference type="GO" id="GO:0004222">
    <property type="term" value="F:metalloendopeptidase activity"/>
    <property type="evidence" value="ECO:0007669"/>
    <property type="project" value="TreeGrafter"/>
</dbReference>
<dbReference type="Pfam" id="PF01551">
    <property type="entry name" value="Peptidase_M23"/>
    <property type="match status" value="1"/>
</dbReference>
<protein>
    <submittedName>
        <fullName evidence="3">M23 family metallopeptidase</fullName>
    </submittedName>
</protein>
<name>A0A7C0Y7E6_9BACT</name>
<dbReference type="InterPro" id="IPR016047">
    <property type="entry name" value="M23ase_b-sheet_dom"/>
</dbReference>
<comment type="caution">
    <text evidence="3">The sequence shown here is derived from an EMBL/GenBank/DDBJ whole genome shotgun (WGS) entry which is preliminary data.</text>
</comment>
<dbReference type="InterPro" id="IPR050570">
    <property type="entry name" value="Cell_wall_metabolism_enzyme"/>
</dbReference>
<dbReference type="EMBL" id="DQWS01000235">
    <property type="protein sequence ID" value="HDD53674.1"/>
    <property type="molecule type" value="Genomic_DNA"/>
</dbReference>
<dbReference type="SUPFAM" id="SSF51261">
    <property type="entry name" value="Duplicated hybrid motif"/>
    <property type="match status" value="1"/>
</dbReference>
<dbReference type="PANTHER" id="PTHR21666:SF289">
    <property type="entry name" value="L-ALA--D-GLU ENDOPEPTIDASE"/>
    <property type="match status" value="1"/>
</dbReference>